<dbReference type="EMBL" id="GBRH01257577">
    <property type="protein sequence ID" value="JAD40318.1"/>
    <property type="molecule type" value="Transcribed_RNA"/>
</dbReference>
<reference evidence="1" key="2">
    <citation type="journal article" date="2015" name="Data Brief">
        <title>Shoot transcriptome of the giant reed, Arundo donax.</title>
        <authorList>
            <person name="Barrero R.A."/>
            <person name="Guerrero F.D."/>
            <person name="Moolhuijzen P."/>
            <person name="Goolsby J.A."/>
            <person name="Tidwell J."/>
            <person name="Bellgard S.E."/>
            <person name="Bellgard M.I."/>
        </authorList>
    </citation>
    <scope>NUCLEOTIDE SEQUENCE</scope>
    <source>
        <tissue evidence="1">Shoot tissue taken approximately 20 cm above the soil surface</tissue>
    </source>
</reference>
<reference evidence="1" key="1">
    <citation type="submission" date="2014-09" db="EMBL/GenBank/DDBJ databases">
        <authorList>
            <person name="Magalhaes I.L.F."/>
            <person name="Oliveira U."/>
            <person name="Santos F.R."/>
            <person name="Vidigal T.H.D.A."/>
            <person name="Brescovit A.D."/>
            <person name="Santos A.J."/>
        </authorList>
    </citation>
    <scope>NUCLEOTIDE SEQUENCE</scope>
    <source>
        <tissue evidence="1">Shoot tissue taken approximately 20 cm above the soil surface</tissue>
    </source>
</reference>
<name>A0A0A8ZRK1_ARUDO</name>
<evidence type="ECO:0000313" key="1">
    <source>
        <dbReference type="EMBL" id="JAD40318.1"/>
    </source>
</evidence>
<accession>A0A0A8ZRK1</accession>
<organism evidence="1">
    <name type="scientific">Arundo donax</name>
    <name type="common">Giant reed</name>
    <name type="synonym">Donax arundinaceus</name>
    <dbReference type="NCBI Taxonomy" id="35708"/>
    <lineage>
        <taxon>Eukaryota</taxon>
        <taxon>Viridiplantae</taxon>
        <taxon>Streptophyta</taxon>
        <taxon>Embryophyta</taxon>
        <taxon>Tracheophyta</taxon>
        <taxon>Spermatophyta</taxon>
        <taxon>Magnoliopsida</taxon>
        <taxon>Liliopsida</taxon>
        <taxon>Poales</taxon>
        <taxon>Poaceae</taxon>
        <taxon>PACMAD clade</taxon>
        <taxon>Arundinoideae</taxon>
        <taxon>Arundineae</taxon>
        <taxon>Arundo</taxon>
    </lineage>
</organism>
<dbReference type="AlphaFoldDB" id="A0A0A8ZRK1"/>
<proteinExistence type="predicted"/>
<protein>
    <submittedName>
        <fullName evidence="1">Uncharacterized protein</fullName>
    </submittedName>
</protein>
<sequence length="29" mass="3161">MCRRWTASTAGRRCISRRPKATSSASGCC</sequence>